<evidence type="ECO:0000256" key="1">
    <source>
        <dbReference type="SAM" id="MobiDB-lite"/>
    </source>
</evidence>
<organism evidence="2">
    <name type="scientific">Byssochlamys spectabilis</name>
    <name type="common">Paecilomyces variotii</name>
    <dbReference type="NCBI Taxonomy" id="264951"/>
    <lineage>
        <taxon>Eukaryota</taxon>
        <taxon>Fungi</taxon>
        <taxon>Dikarya</taxon>
        <taxon>Ascomycota</taxon>
        <taxon>Pezizomycotina</taxon>
        <taxon>Eurotiomycetes</taxon>
        <taxon>Eurotiomycetidae</taxon>
        <taxon>Eurotiales</taxon>
        <taxon>Thermoascaceae</taxon>
        <taxon>Paecilomyces</taxon>
    </lineage>
</organism>
<protein>
    <submittedName>
        <fullName evidence="2">HhpC</fullName>
    </submittedName>
</protein>
<dbReference type="InterPro" id="IPR036397">
    <property type="entry name" value="RNaseH_sf"/>
</dbReference>
<dbReference type="GO" id="GO:0003676">
    <property type="term" value="F:nucleic acid binding"/>
    <property type="evidence" value="ECO:0007669"/>
    <property type="project" value="InterPro"/>
</dbReference>
<gene>
    <name evidence="2" type="primary">hhpC</name>
</gene>
<proteinExistence type="predicted"/>
<evidence type="ECO:0000313" key="2">
    <source>
        <dbReference type="EMBL" id="QOD95008.1"/>
    </source>
</evidence>
<sequence length="183" mass="19932">MSLEGPPKAQRTEPPRPSLKGGVSTACGSRDWRNAYRIGINGHVGAAAVTPAPRVNGLYTKRTQYMGTSCTSAVYAAELKGLVLALQIMLDTPPAYGPPNKHTVIFTDNQAATLSIRNPKHPSGQYIFVEAIRALDEAEAKDGRGSFVGFQHTSECLVTRLPIKPRKRPPGLILMQERTPNRR</sequence>
<reference evidence="2" key="1">
    <citation type="journal article" date="2020" name="bioRxiv">
        <title>Eukaryotic transposable elements as cargo carriers: the forging of metal resistance in the fungus Paecilomyces variotii.</title>
        <authorList>
            <person name="Urquhart A.S."/>
            <person name="Chong N.F."/>
            <person name="Yang Y."/>
            <person name="Idnurm A."/>
        </authorList>
    </citation>
    <scope>NUCLEOTIDE SEQUENCE</scope>
    <source>
        <strain evidence="2">CBS 144490</strain>
    </source>
</reference>
<dbReference type="Gene3D" id="3.30.420.10">
    <property type="entry name" value="Ribonuclease H-like superfamily/Ribonuclease H"/>
    <property type="match status" value="1"/>
</dbReference>
<feature type="region of interest" description="Disordered" evidence="1">
    <location>
        <begin position="1"/>
        <end position="25"/>
    </location>
</feature>
<name>A0A7M4CBT9_BYSSP</name>
<dbReference type="CDD" id="cd09276">
    <property type="entry name" value="Rnase_HI_RT_non_LTR"/>
    <property type="match status" value="1"/>
</dbReference>
<dbReference type="EMBL" id="MT022027">
    <property type="protein sequence ID" value="QOD95008.1"/>
    <property type="molecule type" value="Genomic_DNA"/>
</dbReference>
<dbReference type="AlphaFoldDB" id="A0A7M4CBT9"/>
<accession>A0A7M4CBT9</accession>